<protein>
    <recommendedName>
        <fullName evidence="5">Xylanolytic transcriptional activator regulatory domain-containing protein</fullName>
    </recommendedName>
</protein>
<sequence length="670" mass="75183">MTSPSGISFEISCLETFRRLNRQLPEARRDAIKSLELAIHVDFIGSSATRVTRAETAQAKGGIVSVQVDDIEIDVLRSRVGELEAQLRAANIETSQSQEETRHTNGYSRYLASCQDGVQMNTTAAVTTSKTSPSIANTQFYGLSSTYFFVHCVSSYLRACNLEFSGVRADQTLIPNSASRSMVHAICTPDAQADESPASGATNIQRWLAEDTLSGKNLSVTQEAFFLDLFWDSWHCCYQILDETEFKVYYKSLWADPACNSRKPSALVDIVLALCMQYGVTTLTRRAETGAEIDYRDAAIAGRWLYQRCQRLLVFDLERPSIETLQCQLWSAVYLANASYQNMAQNMVGVAARTAYTLGLHIEPSNDLPIKEQEARKRTWCTLLLFETRSCIRLGRPWVTHTQQVRPFLPIEDKTLIAHGVTWLSYTTQRTKFTELVRVIFDEVLHHGSQKATRASATTPDASEKAQELSKVIATGMTKMRDWAESVPLVLRTERRQGGKPFSTDLSEIEIEPFSPLWLRRQRLMLELGYHELMLTIGRSCMSQSLNLAGRSRNPPIYTTCETTAIADASALHAAATTQILHQTYKEHDILNGWYEPFNCQWNATITLVGFLLLYQNNSPVSSVAYKALDQSIEVLERMGDFFGTAASATLVAKDLYQRVRMPLDIPPTS</sequence>
<keyword evidence="3" id="KW-0539">Nucleus</keyword>
<dbReference type="InterPro" id="IPR051127">
    <property type="entry name" value="Fungal_SecMet_Regulators"/>
</dbReference>
<keyword evidence="7" id="KW-1185">Reference proteome</keyword>
<reference evidence="6" key="1">
    <citation type="submission" date="2018-03" db="EMBL/GenBank/DDBJ databases">
        <authorList>
            <person name="Guldener U."/>
        </authorList>
    </citation>
    <scope>NUCLEOTIDE SEQUENCE</scope>
</reference>
<keyword evidence="1" id="KW-0805">Transcription regulation</keyword>
<dbReference type="GO" id="GO:0005634">
    <property type="term" value="C:nucleus"/>
    <property type="evidence" value="ECO:0007669"/>
    <property type="project" value="TreeGrafter"/>
</dbReference>
<dbReference type="GO" id="GO:0006351">
    <property type="term" value="P:DNA-templated transcription"/>
    <property type="evidence" value="ECO:0007669"/>
    <property type="project" value="InterPro"/>
</dbReference>
<proteinExistence type="predicted"/>
<dbReference type="AlphaFoldDB" id="A0AAE8SDE1"/>
<feature type="domain" description="Xylanolytic transcriptional activator regulatory" evidence="5">
    <location>
        <begin position="344"/>
        <end position="416"/>
    </location>
</feature>
<evidence type="ECO:0000256" key="3">
    <source>
        <dbReference type="ARBA" id="ARBA00023242"/>
    </source>
</evidence>
<dbReference type="Pfam" id="PF04082">
    <property type="entry name" value="Fungal_trans"/>
    <property type="match status" value="1"/>
</dbReference>
<dbReference type="PANTHER" id="PTHR47424">
    <property type="entry name" value="REGULATORY PROTEIN GAL4"/>
    <property type="match status" value="1"/>
</dbReference>
<feature type="coiled-coil region" evidence="4">
    <location>
        <begin position="73"/>
        <end position="100"/>
    </location>
</feature>
<evidence type="ECO:0000256" key="2">
    <source>
        <dbReference type="ARBA" id="ARBA00023163"/>
    </source>
</evidence>
<dbReference type="GO" id="GO:0000978">
    <property type="term" value="F:RNA polymerase II cis-regulatory region sequence-specific DNA binding"/>
    <property type="evidence" value="ECO:0007669"/>
    <property type="project" value="TreeGrafter"/>
</dbReference>
<evidence type="ECO:0000313" key="7">
    <source>
        <dbReference type="Proteomes" id="UP001187734"/>
    </source>
</evidence>
<dbReference type="GO" id="GO:0000435">
    <property type="term" value="P:positive regulation of transcription from RNA polymerase II promoter by galactose"/>
    <property type="evidence" value="ECO:0007669"/>
    <property type="project" value="TreeGrafter"/>
</dbReference>
<dbReference type="PANTHER" id="PTHR47424:SF12">
    <property type="entry name" value="TRANSCRIPTION FACTOR ASQA"/>
    <property type="match status" value="1"/>
</dbReference>
<evidence type="ECO:0000256" key="4">
    <source>
        <dbReference type="SAM" id="Coils"/>
    </source>
</evidence>
<accession>A0AAE8SDE1</accession>
<keyword evidence="2" id="KW-0804">Transcription</keyword>
<dbReference type="Proteomes" id="UP001187734">
    <property type="component" value="Unassembled WGS sequence"/>
</dbReference>
<dbReference type="InterPro" id="IPR007219">
    <property type="entry name" value="XnlR_reg_dom"/>
</dbReference>
<dbReference type="GO" id="GO:0008270">
    <property type="term" value="F:zinc ion binding"/>
    <property type="evidence" value="ECO:0007669"/>
    <property type="project" value="InterPro"/>
</dbReference>
<evidence type="ECO:0000313" key="6">
    <source>
        <dbReference type="EMBL" id="SPJ71730.1"/>
    </source>
</evidence>
<keyword evidence="4" id="KW-0175">Coiled coil</keyword>
<evidence type="ECO:0000256" key="1">
    <source>
        <dbReference type="ARBA" id="ARBA00023015"/>
    </source>
</evidence>
<organism evidence="6 7">
    <name type="scientific">Fusarium torulosum</name>
    <dbReference type="NCBI Taxonomy" id="33205"/>
    <lineage>
        <taxon>Eukaryota</taxon>
        <taxon>Fungi</taxon>
        <taxon>Dikarya</taxon>
        <taxon>Ascomycota</taxon>
        <taxon>Pezizomycotina</taxon>
        <taxon>Sordariomycetes</taxon>
        <taxon>Hypocreomycetidae</taxon>
        <taxon>Hypocreales</taxon>
        <taxon>Nectriaceae</taxon>
        <taxon>Fusarium</taxon>
    </lineage>
</organism>
<evidence type="ECO:0000259" key="5">
    <source>
        <dbReference type="SMART" id="SM00906"/>
    </source>
</evidence>
<dbReference type="CDD" id="cd12148">
    <property type="entry name" value="fungal_TF_MHR"/>
    <property type="match status" value="1"/>
</dbReference>
<comment type="caution">
    <text evidence="6">The sequence shown here is derived from an EMBL/GenBank/DDBJ whole genome shotgun (WGS) entry which is preliminary data.</text>
</comment>
<dbReference type="SMART" id="SM00906">
    <property type="entry name" value="Fungal_trans"/>
    <property type="match status" value="1"/>
</dbReference>
<dbReference type="GO" id="GO:0000981">
    <property type="term" value="F:DNA-binding transcription factor activity, RNA polymerase II-specific"/>
    <property type="evidence" value="ECO:0007669"/>
    <property type="project" value="TreeGrafter"/>
</dbReference>
<gene>
    <name evidence="6" type="ORF">FTOL_01458</name>
</gene>
<dbReference type="EMBL" id="ONZP01000046">
    <property type="protein sequence ID" value="SPJ71730.1"/>
    <property type="molecule type" value="Genomic_DNA"/>
</dbReference>
<name>A0AAE8SDE1_9HYPO</name>